<dbReference type="RefSeq" id="WP_111199362.1">
    <property type="nucleotide sequence ID" value="NZ_QKVK01000007.1"/>
</dbReference>
<name>A0A2W2B7E9_9HYPH</name>
<dbReference type="EMBL" id="QKVK01000007">
    <property type="protein sequence ID" value="PZF75978.1"/>
    <property type="molecule type" value="Genomic_DNA"/>
</dbReference>
<proteinExistence type="predicted"/>
<keyword evidence="2" id="KW-1185">Reference proteome</keyword>
<comment type="caution">
    <text evidence="1">The sequence shown here is derived from an EMBL/GenBank/DDBJ whole genome shotgun (WGS) entry which is preliminary data.</text>
</comment>
<evidence type="ECO:0000313" key="1">
    <source>
        <dbReference type="EMBL" id="PZF75978.1"/>
    </source>
</evidence>
<organism evidence="1 2">
    <name type="scientific">Aestuariivirga litoralis</name>
    <dbReference type="NCBI Taxonomy" id="2650924"/>
    <lineage>
        <taxon>Bacteria</taxon>
        <taxon>Pseudomonadati</taxon>
        <taxon>Pseudomonadota</taxon>
        <taxon>Alphaproteobacteria</taxon>
        <taxon>Hyphomicrobiales</taxon>
        <taxon>Aestuariivirgaceae</taxon>
        <taxon>Aestuariivirga</taxon>
    </lineage>
</organism>
<dbReference type="Proteomes" id="UP000248795">
    <property type="component" value="Unassembled WGS sequence"/>
</dbReference>
<gene>
    <name evidence="1" type="ORF">DK847_15105</name>
</gene>
<accession>A0A2W2B7E9</accession>
<dbReference type="AlphaFoldDB" id="A0A2W2B7E9"/>
<evidence type="ECO:0000313" key="2">
    <source>
        <dbReference type="Proteomes" id="UP000248795"/>
    </source>
</evidence>
<reference evidence="2" key="1">
    <citation type="submission" date="2018-06" db="EMBL/GenBank/DDBJ databases">
        <title>Aestuariibacter litoralis strain KCTC 52945T.</title>
        <authorList>
            <person name="Li X."/>
            <person name="Salam N."/>
            <person name="Li J.-L."/>
            <person name="Chen Y.-M."/>
            <person name="Yang Z.-W."/>
            <person name="Zhang L.-Y."/>
            <person name="Han M.-X."/>
            <person name="Xiao M."/>
            <person name="Li W.-J."/>
        </authorList>
    </citation>
    <scope>NUCLEOTIDE SEQUENCE [LARGE SCALE GENOMIC DNA]</scope>
    <source>
        <strain evidence="2">KCTC 52945</strain>
    </source>
</reference>
<protein>
    <submittedName>
        <fullName evidence="1">Uncharacterized protein</fullName>
    </submittedName>
</protein>
<sequence>MNTGLNLFAEALVFVHGKGAESEAAKHAQICERLGDMETAETWRQLQGAVRSLKRPDCMSLRAA</sequence>